<dbReference type="PROSITE" id="PS50109">
    <property type="entry name" value="HIS_KIN"/>
    <property type="match status" value="1"/>
</dbReference>
<proteinExistence type="predicted"/>
<evidence type="ECO:0000313" key="6">
    <source>
        <dbReference type="EMBL" id="GAI50467.1"/>
    </source>
</evidence>
<dbReference type="Pfam" id="PF02518">
    <property type="entry name" value="HATPase_c"/>
    <property type="match status" value="1"/>
</dbReference>
<comment type="catalytic activity">
    <reaction evidence="1">
        <text>ATP + protein L-histidine = ADP + protein N-phospho-L-histidine.</text>
        <dbReference type="EC" id="2.7.13.3"/>
    </reaction>
</comment>
<dbReference type="EMBL" id="BARV01038737">
    <property type="protein sequence ID" value="GAI50467.1"/>
    <property type="molecule type" value="Genomic_DNA"/>
</dbReference>
<gene>
    <name evidence="6" type="ORF">S06H3_59585</name>
</gene>
<dbReference type="PANTHER" id="PTHR43047:SF72">
    <property type="entry name" value="OSMOSENSING HISTIDINE PROTEIN KINASE SLN1"/>
    <property type="match status" value="1"/>
</dbReference>
<protein>
    <recommendedName>
        <fullName evidence="2">histidine kinase</fullName>
        <ecNumber evidence="2">2.7.13.3</ecNumber>
    </recommendedName>
</protein>
<dbReference type="InterPro" id="IPR004358">
    <property type="entry name" value="Sig_transdc_His_kin-like_C"/>
</dbReference>
<dbReference type="InterPro" id="IPR036890">
    <property type="entry name" value="HATPase_C_sf"/>
</dbReference>
<organism evidence="6">
    <name type="scientific">marine sediment metagenome</name>
    <dbReference type="NCBI Taxonomy" id="412755"/>
    <lineage>
        <taxon>unclassified sequences</taxon>
        <taxon>metagenomes</taxon>
        <taxon>ecological metagenomes</taxon>
    </lineage>
</organism>
<keyword evidence="3" id="KW-0808">Transferase</keyword>
<dbReference type="InterPro" id="IPR003594">
    <property type="entry name" value="HATPase_dom"/>
</dbReference>
<name>X1P2E7_9ZZZZ</name>
<dbReference type="PANTHER" id="PTHR43047">
    <property type="entry name" value="TWO-COMPONENT HISTIDINE PROTEIN KINASE"/>
    <property type="match status" value="1"/>
</dbReference>
<comment type="caution">
    <text evidence="6">The sequence shown here is derived from an EMBL/GenBank/DDBJ whole genome shotgun (WGS) entry which is preliminary data.</text>
</comment>
<evidence type="ECO:0000256" key="3">
    <source>
        <dbReference type="ARBA" id="ARBA00022679"/>
    </source>
</evidence>
<dbReference type="GO" id="GO:0009927">
    <property type="term" value="F:histidine phosphotransfer kinase activity"/>
    <property type="evidence" value="ECO:0007669"/>
    <property type="project" value="TreeGrafter"/>
</dbReference>
<evidence type="ECO:0000256" key="4">
    <source>
        <dbReference type="ARBA" id="ARBA00022777"/>
    </source>
</evidence>
<dbReference type="PRINTS" id="PR00344">
    <property type="entry name" value="BCTRLSENSOR"/>
</dbReference>
<dbReference type="Gene3D" id="3.30.565.10">
    <property type="entry name" value="Histidine kinase-like ATPase, C-terminal domain"/>
    <property type="match status" value="1"/>
</dbReference>
<accession>X1P2E7</accession>
<dbReference type="GO" id="GO:0000155">
    <property type="term" value="F:phosphorelay sensor kinase activity"/>
    <property type="evidence" value="ECO:0007669"/>
    <property type="project" value="TreeGrafter"/>
</dbReference>
<keyword evidence="4" id="KW-0418">Kinase</keyword>
<dbReference type="InterPro" id="IPR005467">
    <property type="entry name" value="His_kinase_dom"/>
</dbReference>
<evidence type="ECO:0000256" key="1">
    <source>
        <dbReference type="ARBA" id="ARBA00000085"/>
    </source>
</evidence>
<reference evidence="6" key="1">
    <citation type="journal article" date="2014" name="Front. Microbiol.">
        <title>High frequency of phylogenetically diverse reductive dehalogenase-homologous genes in deep subseafloor sedimentary metagenomes.</title>
        <authorList>
            <person name="Kawai M."/>
            <person name="Futagami T."/>
            <person name="Toyoda A."/>
            <person name="Takaki Y."/>
            <person name="Nishi S."/>
            <person name="Hori S."/>
            <person name="Arai W."/>
            <person name="Tsubouchi T."/>
            <person name="Morono Y."/>
            <person name="Uchiyama I."/>
            <person name="Ito T."/>
            <person name="Fujiyama A."/>
            <person name="Inagaki F."/>
            <person name="Takami H."/>
        </authorList>
    </citation>
    <scope>NUCLEOTIDE SEQUENCE</scope>
    <source>
        <strain evidence="6">Expedition CK06-06</strain>
    </source>
</reference>
<evidence type="ECO:0000256" key="2">
    <source>
        <dbReference type="ARBA" id="ARBA00012438"/>
    </source>
</evidence>
<dbReference type="SUPFAM" id="SSF55874">
    <property type="entry name" value="ATPase domain of HSP90 chaperone/DNA topoisomerase II/histidine kinase"/>
    <property type="match status" value="1"/>
</dbReference>
<dbReference type="GO" id="GO:0005886">
    <property type="term" value="C:plasma membrane"/>
    <property type="evidence" value="ECO:0007669"/>
    <property type="project" value="TreeGrafter"/>
</dbReference>
<evidence type="ECO:0000259" key="5">
    <source>
        <dbReference type="PROSITE" id="PS50109"/>
    </source>
</evidence>
<feature type="domain" description="Histidine kinase" evidence="5">
    <location>
        <begin position="1"/>
        <end position="82"/>
    </location>
</feature>
<dbReference type="AlphaFoldDB" id="X1P2E7"/>
<dbReference type="EC" id="2.7.13.3" evidence="2"/>
<feature type="non-terminal residue" evidence="6">
    <location>
        <position position="1"/>
    </location>
</feature>
<sequence length="82" mass="9301">LKIENLKLKVIVSDTGVGLTKYELSKMFESFSRGVAGTRLYTEGVGLGLYVARRFIEMHKGKIWAESERKDKGSTFYIELPI</sequence>